<evidence type="ECO:0000256" key="3">
    <source>
        <dbReference type="ARBA" id="ARBA00022692"/>
    </source>
</evidence>
<feature type="transmembrane region" description="Helical" evidence="6">
    <location>
        <begin position="219"/>
        <end position="239"/>
    </location>
</feature>
<gene>
    <name evidence="8" type="ORF">E3T28_14770</name>
</gene>
<comment type="subcellular location">
    <subcellularLocation>
        <location evidence="1">Cell membrane</location>
        <topology evidence="1">Multi-pass membrane protein</topology>
    </subcellularLocation>
</comment>
<proteinExistence type="predicted"/>
<dbReference type="InterPro" id="IPR018076">
    <property type="entry name" value="T2SS_GspF_dom"/>
</dbReference>
<evidence type="ECO:0000256" key="4">
    <source>
        <dbReference type="ARBA" id="ARBA00022989"/>
    </source>
</evidence>
<keyword evidence="2" id="KW-1003">Cell membrane</keyword>
<dbReference type="EMBL" id="SOGQ01000083">
    <property type="protein sequence ID" value="TFC94562.1"/>
    <property type="molecule type" value="Genomic_DNA"/>
</dbReference>
<keyword evidence="3 6" id="KW-0812">Transmembrane</keyword>
<feature type="transmembrane region" description="Helical" evidence="6">
    <location>
        <begin position="71"/>
        <end position="96"/>
    </location>
</feature>
<keyword evidence="4 6" id="KW-1133">Transmembrane helix</keyword>
<feature type="transmembrane region" description="Helical" evidence="6">
    <location>
        <begin position="6"/>
        <end position="23"/>
    </location>
</feature>
<evidence type="ECO:0000259" key="7">
    <source>
        <dbReference type="Pfam" id="PF00482"/>
    </source>
</evidence>
<dbReference type="PANTHER" id="PTHR35007">
    <property type="entry name" value="INTEGRAL MEMBRANE PROTEIN-RELATED"/>
    <property type="match status" value="1"/>
</dbReference>
<evidence type="ECO:0000313" key="8">
    <source>
        <dbReference type="EMBL" id="TFC94562.1"/>
    </source>
</evidence>
<organism evidence="8 9">
    <name type="scientific">Cryobacterium sinapicolor</name>
    <dbReference type="NCBI Taxonomy" id="1259236"/>
    <lineage>
        <taxon>Bacteria</taxon>
        <taxon>Bacillati</taxon>
        <taxon>Actinomycetota</taxon>
        <taxon>Actinomycetes</taxon>
        <taxon>Micrococcales</taxon>
        <taxon>Microbacteriaceae</taxon>
        <taxon>Cryobacterium</taxon>
    </lineage>
</organism>
<accession>A0ABY2IW52</accession>
<protein>
    <submittedName>
        <fullName evidence="8">Type II secretion system protein F</fullName>
    </submittedName>
</protein>
<evidence type="ECO:0000256" key="6">
    <source>
        <dbReference type="SAM" id="Phobius"/>
    </source>
</evidence>
<comment type="caution">
    <text evidence="8">The sequence shown here is derived from an EMBL/GenBank/DDBJ whole genome shotgun (WGS) entry which is preliminary data.</text>
</comment>
<name>A0ABY2IW52_9MICO</name>
<dbReference type="Proteomes" id="UP000297853">
    <property type="component" value="Unassembled WGS sequence"/>
</dbReference>
<evidence type="ECO:0000256" key="1">
    <source>
        <dbReference type="ARBA" id="ARBA00004651"/>
    </source>
</evidence>
<sequence>MTLALGGLLGAGLLLLAAPFLWPRTRGRTRSRTTGRLRAHLAQAGLGNLPLPAFVALSLVLGLAVSALTQALLGIAALSIGTALGGLALPTLMVTWRVRARRRANRAVWPDVVDHLVSAVRSGLALPDSVGSLAGAGPLSTRPAFAEFAREYQATGNFGSAVDGLKVSLADPVADRILETLRMAREVGGSDLTVVLRSLSAWLRQDAAIRSEVEARQSWIVNAARLGVAAPWIVLLLLASRPEAAVAYNTSAGVVVIVGGLGVSVVAYRLMVALGRLPEERRWFK</sequence>
<evidence type="ECO:0000256" key="2">
    <source>
        <dbReference type="ARBA" id="ARBA00022475"/>
    </source>
</evidence>
<feature type="transmembrane region" description="Helical" evidence="6">
    <location>
        <begin position="251"/>
        <end position="272"/>
    </location>
</feature>
<keyword evidence="9" id="KW-1185">Reference proteome</keyword>
<keyword evidence="5 6" id="KW-0472">Membrane</keyword>
<dbReference type="PANTHER" id="PTHR35007:SF2">
    <property type="entry name" value="PILUS ASSEMBLE PROTEIN"/>
    <property type="match status" value="1"/>
</dbReference>
<reference evidence="8 9" key="1">
    <citation type="submission" date="2019-03" db="EMBL/GenBank/DDBJ databases">
        <title>Genomics of glacier-inhabiting Cryobacterium strains.</title>
        <authorList>
            <person name="Liu Q."/>
            <person name="Xin Y.-H."/>
        </authorList>
    </citation>
    <scope>NUCLEOTIDE SEQUENCE [LARGE SCALE GENOMIC DNA]</scope>
    <source>
        <strain evidence="8 9">TMT1-23-1</strain>
    </source>
</reference>
<feature type="transmembrane region" description="Helical" evidence="6">
    <location>
        <begin position="44"/>
        <end position="65"/>
    </location>
</feature>
<dbReference type="Pfam" id="PF00482">
    <property type="entry name" value="T2SSF"/>
    <property type="match status" value="1"/>
</dbReference>
<evidence type="ECO:0000256" key="5">
    <source>
        <dbReference type="ARBA" id="ARBA00023136"/>
    </source>
</evidence>
<dbReference type="RefSeq" id="WP_134432707.1">
    <property type="nucleotide sequence ID" value="NZ_SOGQ01000083.1"/>
</dbReference>
<evidence type="ECO:0000313" key="9">
    <source>
        <dbReference type="Proteomes" id="UP000297853"/>
    </source>
</evidence>
<feature type="domain" description="Type II secretion system protein GspF" evidence="7">
    <location>
        <begin position="114"/>
        <end position="238"/>
    </location>
</feature>